<proteinExistence type="inferred from homology"/>
<dbReference type="Gene3D" id="1.10.10.10">
    <property type="entry name" value="Winged helix-like DNA-binding domain superfamily/Winged helix DNA-binding domain"/>
    <property type="match status" value="1"/>
</dbReference>
<dbReference type="PANTHER" id="PTHR30126:SF40">
    <property type="entry name" value="HTH-TYPE TRANSCRIPTIONAL REGULATOR GLTR"/>
    <property type="match status" value="1"/>
</dbReference>
<sequence length="305" mass="35731">MNTKQLECFINVAQVLNFSKAAQRMFVSQPTVTNQIKSLEDELEVTLFQRTKKSVLLTSAGEEFYNDAQEILTRFSMSKARMRDTQKKYQAKVSIGLTVNTFERKCLPAFIAEFNQQHPEIYLFLQKFDHKAGMQNLIDHKIDVLLFNTEENIDNKDIEVKTIFSDYFCVLSHRNNPLSRLVKITLADLNDQTILLPEKVFRRFEFQQLILFIQLNIPIKKIQYCNDIELAKLMVQSGLGITIVPLFEVYNQQKDFSIISLEVPDKIKQPNYGIAWDKRKLRPEIKLFIKQLELYLNRVCDSEKM</sequence>
<keyword evidence="4" id="KW-0804">Transcription</keyword>
<dbReference type="SUPFAM" id="SSF46785">
    <property type="entry name" value="Winged helix' DNA-binding domain"/>
    <property type="match status" value="1"/>
</dbReference>
<evidence type="ECO:0000313" key="7">
    <source>
        <dbReference type="Proteomes" id="UP000314960"/>
    </source>
</evidence>
<dbReference type="PROSITE" id="PS50931">
    <property type="entry name" value="HTH_LYSR"/>
    <property type="match status" value="1"/>
</dbReference>
<dbReference type="Proteomes" id="UP000314960">
    <property type="component" value="Chromosome"/>
</dbReference>
<dbReference type="InterPro" id="IPR000847">
    <property type="entry name" value="LysR_HTH_N"/>
</dbReference>
<dbReference type="InterPro" id="IPR036390">
    <property type="entry name" value="WH_DNA-bd_sf"/>
</dbReference>
<dbReference type="InterPro" id="IPR036388">
    <property type="entry name" value="WH-like_DNA-bd_sf"/>
</dbReference>
<dbReference type="SUPFAM" id="SSF53850">
    <property type="entry name" value="Periplasmic binding protein-like II"/>
    <property type="match status" value="1"/>
</dbReference>
<evidence type="ECO:0000256" key="4">
    <source>
        <dbReference type="ARBA" id="ARBA00023163"/>
    </source>
</evidence>
<accession>A0A3S6QQR0</accession>
<name>A0A3S6QQR0_9LACO</name>
<comment type="similarity">
    <text evidence="1">Belongs to the LysR transcriptional regulatory family.</text>
</comment>
<dbReference type="Pfam" id="PF00126">
    <property type="entry name" value="HTH_1"/>
    <property type="match status" value="1"/>
</dbReference>
<gene>
    <name evidence="6" type="ORF">BSQ49_09650</name>
</gene>
<feature type="domain" description="HTH lysR-type" evidence="5">
    <location>
        <begin position="1"/>
        <end position="58"/>
    </location>
</feature>
<keyword evidence="2" id="KW-0805">Transcription regulation</keyword>
<dbReference type="InterPro" id="IPR005119">
    <property type="entry name" value="LysR_subst-bd"/>
</dbReference>
<organism evidence="6 7">
    <name type="scientific">Liquorilactobacillus hordei</name>
    <dbReference type="NCBI Taxonomy" id="468911"/>
    <lineage>
        <taxon>Bacteria</taxon>
        <taxon>Bacillati</taxon>
        <taxon>Bacillota</taxon>
        <taxon>Bacilli</taxon>
        <taxon>Lactobacillales</taxon>
        <taxon>Lactobacillaceae</taxon>
        <taxon>Liquorilactobacillus</taxon>
    </lineage>
</organism>
<dbReference type="Pfam" id="PF03466">
    <property type="entry name" value="LysR_substrate"/>
    <property type="match status" value="1"/>
</dbReference>
<protein>
    <recommendedName>
        <fullName evidence="5">HTH lysR-type domain-containing protein</fullName>
    </recommendedName>
</protein>
<evidence type="ECO:0000256" key="1">
    <source>
        <dbReference type="ARBA" id="ARBA00009437"/>
    </source>
</evidence>
<dbReference type="RefSeq" id="WP_141054588.1">
    <property type="nucleotide sequence ID" value="NZ_CP018176.1"/>
</dbReference>
<dbReference type="PANTHER" id="PTHR30126">
    <property type="entry name" value="HTH-TYPE TRANSCRIPTIONAL REGULATOR"/>
    <property type="match status" value="1"/>
</dbReference>
<dbReference type="CDD" id="cd05466">
    <property type="entry name" value="PBP2_LTTR_substrate"/>
    <property type="match status" value="1"/>
</dbReference>
<evidence type="ECO:0000313" key="6">
    <source>
        <dbReference type="EMBL" id="AUJ30422.1"/>
    </source>
</evidence>
<keyword evidence="3" id="KW-0238">DNA-binding</keyword>
<dbReference type="AlphaFoldDB" id="A0A3S6QQR0"/>
<dbReference type="EMBL" id="CP018176">
    <property type="protein sequence ID" value="AUJ30422.1"/>
    <property type="molecule type" value="Genomic_DNA"/>
</dbReference>
<dbReference type="FunFam" id="1.10.10.10:FF:000001">
    <property type="entry name" value="LysR family transcriptional regulator"/>
    <property type="match status" value="1"/>
</dbReference>
<evidence type="ECO:0000256" key="2">
    <source>
        <dbReference type="ARBA" id="ARBA00023015"/>
    </source>
</evidence>
<dbReference type="GO" id="GO:0003700">
    <property type="term" value="F:DNA-binding transcription factor activity"/>
    <property type="evidence" value="ECO:0007669"/>
    <property type="project" value="InterPro"/>
</dbReference>
<dbReference type="KEGG" id="lhw:BSQ49_09650"/>
<dbReference type="PRINTS" id="PR00039">
    <property type="entry name" value="HTHLYSR"/>
</dbReference>
<dbReference type="Gene3D" id="3.40.190.290">
    <property type="match status" value="1"/>
</dbReference>
<reference evidence="6 7" key="1">
    <citation type="submission" date="2016-11" db="EMBL/GenBank/DDBJ databases">
        <title>Interaction between Lactobacillus species and yeast in water kefir.</title>
        <authorList>
            <person name="Behr J."/>
            <person name="Xu D."/>
            <person name="Vogel R.F."/>
        </authorList>
    </citation>
    <scope>NUCLEOTIDE SEQUENCE [LARGE SCALE GENOMIC DNA]</scope>
    <source>
        <strain evidence="6 7">TMW 1.1822</strain>
    </source>
</reference>
<evidence type="ECO:0000256" key="3">
    <source>
        <dbReference type="ARBA" id="ARBA00023125"/>
    </source>
</evidence>
<evidence type="ECO:0000259" key="5">
    <source>
        <dbReference type="PROSITE" id="PS50931"/>
    </source>
</evidence>
<dbReference type="GO" id="GO:0000976">
    <property type="term" value="F:transcription cis-regulatory region binding"/>
    <property type="evidence" value="ECO:0007669"/>
    <property type="project" value="TreeGrafter"/>
</dbReference>